<comment type="subcellular location">
    <subcellularLocation>
        <location evidence="1">Endosome</location>
    </subcellularLocation>
</comment>
<dbReference type="Pfam" id="PF00790">
    <property type="entry name" value="VHS"/>
    <property type="match status" value="1"/>
</dbReference>
<reference evidence="13 14" key="1">
    <citation type="journal article" date="2024" name="bioRxiv">
        <title>A reference genome for Trichogramma kaykai: A tiny desert-dwelling parasitoid wasp with competing sex-ratio distorters.</title>
        <authorList>
            <person name="Culotta J."/>
            <person name="Lindsey A.R."/>
        </authorList>
    </citation>
    <scope>NUCLEOTIDE SEQUENCE [LARGE SCALE GENOMIC DNA]</scope>
    <source>
        <strain evidence="13 14">KSX58</strain>
    </source>
</reference>
<evidence type="ECO:0000256" key="6">
    <source>
        <dbReference type="ARBA" id="ARBA00022927"/>
    </source>
</evidence>
<evidence type="ECO:0000256" key="1">
    <source>
        <dbReference type="ARBA" id="ARBA00004177"/>
    </source>
</evidence>
<evidence type="ECO:0000313" key="13">
    <source>
        <dbReference type="EMBL" id="KAL3394186.1"/>
    </source>
</evidence>
<dbReference type="Proteomes" id="UP001627154">
    <property type="component" value="Unassembled WGS sequence"/>
</dbReference>
<dbReference type="SMART" id="SM00326">
    <property type="entry name" value="SH3"/>
    <property type="match status" value="1"/>
</dbReference>
<dbReference type="GO" id="GO:0007034">
    <property type="term" value="P:vacuolar transport"/>
    <property type="evidence" value="ECO:0007669"/>
    <property type="project" value="UniProtKB-ARBA"/>
</dbReference>
<keyword evidence="4" id="KW-0813">Transport</keyword>
<dbReference type="Gene3D" id="3.10.100.10">
    <property type="entry name" value="Mannose-Binding Protein A, subunit A"/>
    <property type="match status" value="1"/>
</dbReference>
<accession>A0ABD2WM50</accession>
<dbReference type="InterPro" id="IPR001304">
    <property type="entry name" value="C-type_lectin-like"/>
</dbReference>
<dbReference type="InterPro" id="IPR016187">
    <property type="entry name" value="CTDL_fold"/>
</dbReference>
<dbReference type="SUPFAM" id="SSF56436">
    <property type="entry name" value="C-type lectin-like"/>
    <property type="match status" value="1"/>
</dbReference>
<keyword evidence="7" id="KW-1015">Disulfide bond</keyword>
<evidence type="ECO:0000256" key="3">
    <source>
        <dbReference type="ARBA" id="ARBA00022443"/>
    </source>
</evidence>
<dbReference type="InterPro" id="IPR001452">
    <property type="entry name" value="SH3_domain"/>
</dbReference>
<dbReference type="PROSITE" id="PS50179">
    <property type="entry name" value="VHS"/>
    <property type="match status" value="1"/>
</dbReference>
<evidence type="ECO:0008006" key="15">
    <source>
        <dbReference type="Google" id="ProtNLM"/>
    </source>
</evidence>
<evidence type="ECO:0000256" key="2">
    <source>
        <dbReference type="ARBA" id="ARBA00009666"/>
    </source>
</evidence>
<comment type="similarity">
    <text evidence="2">Belongs to the STAM family.</text>
</comment>
<dbReference type="PROSITE" id="PS50002">
    <property type="entry name" value="SH3"/>
    <property type="match status" value="1"/>
</dbReference>
<dbReference type="EMBL" id="JBJJXI010000092">
    <property type="protein sequence ID" value="KAL3394186.1"/>
    <property type="molecule type" value="Genomic_DNA"/>
</dbReference>
<dbReference type="CDD" id="cd11820">
    <property type="entry name" value="SH3_STAM"/>
    <property type="match status" value="1"/>
</dbReference>
<gene>
    <name evidence="13" type="ORF">TKK_011231</name>
</gene>
<feature type="domain" description="C-type lectin" evidence="11">
    <location>
        <begin position="604"/>
        <end position="766"/>
    </location>
</feature>
<dbReference type="AlphaFoldDB" id="A0ABD2WM50"/>
<dbReference type="InterPro" id="IPR008942">
    <property type="entry name" value="ENTH_VHS"/>
</dbReference>
<name>A0ABD2WM50_9HYME</name>
<dbReference type="FunFam" id="2.30.30.40:FF:000072">
    <property type="entry name" value="Unconventional Myosin IB"/>
    <property type="match status" value="1"/>
</dbReference>
<dbReference type="InterPro" id="IPR003903">
    <property type="entry name" value="UIM_dom"/>
</dbReference>
<dbReference type="SUPFAM" id="SSF50044">
    <property type="entry name" value="SH3-domain"/>
    <property type="match status" value="1"/>
</dbReference>
<evidence type="ECO:0000256" key="5">
    <source>
        <dbReference type="ARBA" id="ARBA00022753"/>
    </source>
</evidence>
<dbReference type="InterPro" id="IPR036028">
    <property type="entry name" value="SH3-like_dom_sf"/>
</dbReference>
<protein>
    <recommendedName>
        <fullName evidence="15">Signal transducing adapter molecule 1</fullName>
    </recommendedName>
</protein>
<dbReference type="SUPFAM" id="SSF48464">
    <property type="entry name" value="ENTH/VHS domain"/>
    <property type="match status" value="1"/>
</dbReference>
<feature type="domain" description="VHS" evidence="12">
    <location>
        <begin position="17"/>
        <end position="140"/>
    </location>
</feature>
<evidence type="ECO:0000256" key="9">
    <source>
        <dbReference type="SAM" id="MobiDB-lite"/>
    </source>
</evidence>
<dbReference type="Gene3D" id="1.25.40.90">
    <property type="match status" value="1"/>
</dbReference>
<dbReference type="Gene3D" id="2.30.30.40">
    <property type="entry name" value="SH3 Domains"/>
    <property type="match status" value="1"/>
</dbReference>
<dbReference type="CDD" id="cd03568">
    <property type="entry name" value="VHS_STAM"/>
    <property type="match status" value="1"/>
</dbReference>
<comment type="caution">
    <text evidence="13">The sequence shown here is derived from an EMBL/GenBank/DDBJ whole genome shotgun (WGS) entry which is preliminary data.</text>
</comment>
<dbReference type="SMART" id="SM00034">
    <property type="entry name" value="CLECT"/>
    <property type="match status" value="1"/>
</dbReference>
<evidence type="ECO:0000259" key="10">
    <source>
        <dbReference type="PROSITE" id="PS50002"/>
    </source>
</evidence>
<feature type="region of interest" description="Disordered" evidence="9">
    <location>
        <begin position="457"/>
        <end position="484"/>
    </location>
</feature>
<keyword evidence="3 8" id="KW-0728">SH3 domain</keyword>
<dbReference type="Gene3D" id="6.10.140.100">
    <property type="match status" value="1"/>
</dbReference>
<evidence type="ECO:0000256" key="8">
    <source>
        <dbReference type="PROSITE-ProRule" id="PRU00192"/>
    </source>
</evidence>
<evidence type="ECO:0000259" key="11">
    <source>
        <dbReference type="PROSITE" id="PS50041"/>
    </source>
</evidence>
<dbReference type="PRINTS" id="PR00452">
    <property type="entry name" value="SH3DOMAIN"/>
</dbReference>
<dbReference type="CDD" id="cd00037">
    <property type="entry name" value="CLECT"/>
    <property type="match status" value="1"/>
</dbReference>
<dbReference type="PANTHER" id="PTHR45929">
    <property type="entry name" value="JAK PATHWAY SIGNAL TRANSDUCTION ADAPTOR MOLECULE"/>
    <property type="match status" value="1"/>
</dbReference>
<dbReference type="PROSITE" id="PS00615">
    <property type="entry name" value="C_TYPE_LECTIN_1"/>
    <property type="match status" value="1"/>
</dbReference>
<keyword evidence="14" id="KW-1185">Reference proteome</keyword>
<dbReference type="Pfam" id="PF00018">
    <property type="entry name" value="SH3_1"/>
    <property type="match status" value="1"/>
</dbReference>
<feature type="region of interest" description="Disordered" evidence="9">
    <location>
        <begin position="420"/>
        <end position="442"/>
    </location>
</feature>
<dbReference type="PROSITE" id="PS50041">
    <property type="entry name" value="C_TYPE_LECTIN_2"/>
    <property type="match status" value="1"/>
</dbReference>
<dbReference type="PROSITE" id="PS50330">
    <property type="entry name" value="UIM"/>
    <property type="match status" value="1"/>
</dbReference>
<dbReference type="InterPro" id="IPR016186">
    <property type="entry name" value="C-type_lectin-like/link_sf"/>
</dbReference>
<dbReference type="GO" id="GO:0016192">
    <property type="term" value="P:vesicle-mediated transport"/>
    <property type="evidence" value="ECO:0007669"/>
    <property type="project" value="UniProtKB-ARBA"/>
</dbReference>
<feature type="domain" description="SH3" evidence="10">
    <location>
        <begin position="220"/>
        <end position="279"/>
    </location>
</feature>
<evidence type="ECO:0000259" key="12">
    <source>
        <dbReference type="PROSITE" id="PS50179"/>
    </source>
</evidence>
<sequence length="784" mass="88863">MMSLFAGSPFDADVEKATDHKRTSEDWALIMEICDKVGNSTQHAKDCLRSIMKRLSNQDPHIVLLAITLLDACSNNCGKVFHLEIASREFEGQFIKLLNSNRNQPVIYEKLKALLKKWAENDYKSDPQLNLIPSLLNQLKNDHDFSTVSEPGPRKSYALSKDPNVVASAKEEEELAKAIELSLKESSKQSVSISHSSPSTKKVASLYPNVNSTLLTTSNTEGRKVKALYDFEAVEDNELTFSAGEIINILDDSDPNWWKGSNNRGEGLFPANFVTADLSVEPDQFTKLESNKKSVQFAEEVEVKTVPKEPEVVSIEIDEDKMDRLLHLLHEADPQSNSTDSQEMLDLEAQVSQMGPLIDTALEKVDKQHAQLTQLSSDLVEAMNLYHTLMREPAISSYVLPKMPPQQMVYSYPMNSGIYSQGPQQGPPQVHPQGMPSQDSHHQNAHVSMVHTGQVTHPQGLHAQGPVPQGHHPLQGSQPQGNHPQLHPSHKILLFLKDTLCHYLHKIMLAFPDLELHHKRLHIDSYRAQRISRYTRQARRSRAKQSRLLVECVSMKFVLLLACVALACVAVTDAQQARQPTRPGRFLSLPVPQKCANRPKEWNFRGHNYFFSGHVQAHKNQKVDWLDARNICREYCMDLVSMESQEENNMIFKLIQTNDVPYIWTSGRICDFKGCENRPDLEPKSINGWFWSANREKITPTNQTPIGWTFNPWSKTGHKKVRQPDNAEYDINKTNESCLSVLNNVYNDGIAWHDVACYHEKPFVCEDNEELLNYVASTNRGIRL</sequence>
<dbReference type="InterPro" id="IPR018378">
    <property type="entry name" value="C-type_lectin_CS"/>
</dbReference>
<dbReference type="InterPro" id="IPR002014">
    <property type="entry name" value="VHS_dom"/>
</dbReference>
<dbReference type="SMART" id="SM00288">
    <property type="entry name" value="VHS"/>
    <property type="match status" value="1"/>
</dbReference>
<dbReference type="CDD" id="cd21388">
    <property type="entry name" value="GAT_STAM"/>
    <property type="match status" value="1"/>
</dbReference>
<evidence type="ECO:0000256" key="4">
    <source>
        <dbReference type="ARBA" id="ARBA00022448"/>
    </source>
</evidence>
<keyword evidence="5" id="KW-0967">Endosome</keyword>
<organism evidence="13 14">
    <name type="scientific">Trichogramma kaykai</name>
    <dbReference type="NCBI Taxonomy" id="54128"/>
    <lineage>
        <taxon>Eukaryota</taxon>
        <taxon>Metazoa</taxon>
        <taxon>Ecdysozoa</taxon>
        <taxon>Arthropoda</taxon>
        <taxon>Hexapoda</taxon>
        <taxon>Insecta</taxon>
        <taxon>Pterygota</taxon>
        <taxon>Neoptera</taxon>
        <taxon>Endopterygota</taxon>
        <taxon>Hymenoptera</taxon>
        <taxon>Apocrita</taxon>
        <taxon>Proctotrupomorpha</taxon>
        <taxon>Chalcidoidea</taxon>
        <taxon>Trichogrammatidae</taxon>
        <taxon>Trichogramma</taxon>
    </lineage>
</organism>
<proteinExistence type="inferred from homology"/>
<dbReference type="Gene3D" id="1.20.5.1940">
    <property type="match status" value="1"/>
</dbReference>
<evidence type="ECO:0000313" key="14">
    <source>
        <dbReference type="Proteomes" id="UP001627154"/>
    </source>
</evidence>
<keyword evidence="6" id="KW-0653">Protein transport</keyword>
<evidence type="ECO:0000256" key="7">
    <source>
        <dbReference type="ARBA" id="ARBA00023157"/>
    </source>
</evidence>
<dbReference type="PANTHER" id="PTHR45929:SF3">
    <property type="entry name" value="JAK PATHWAY SIGNAL TRANSDUCTION ADAPTOR MOLECULE"/>
    <property type="match status" value="1"/>
</dbReference>
<dbReference type="InterPro" id="IPR050670">
    <property type="entry name" value="STAM"/>
</dbReference>
<dbReference type="GO" id="GO:0033565">
    <property type="term" value="C:ESCRT-0 complex"/>
    <property type="evidence" value="ECO:0007669"/>
    <property type="project" value="UniProtKB-ARBA"/>
</dbReference>
<dbReference type="FunFam" id="1.25.40.90:FF:000009">
    <property type="entry name" value="Putative signal transducing adapter molecule 1"/>
    <property type="match status" value="1"/>
</dbReference>
<dbReference type="GO" id="GO:0015031">
    <property type="term" value="P:protein transport"/>
    <property type="evidence" value="ECO:0007669"/>
    <property type="project" value="UniProtKB-KW"/>
</dbReference>